<keyword evidence="8" id="KW-1133">Transmembrane helix</keyword>
<keyword evidence="9 12" id="KW-0406">Ion transport</keyword>
<evidence type="ECO:0000256" key="2">
    <source>
        <dbReference type="ARBA" id="ARBA00008892"/>
    </source>
</evidence>
<dbReference type="EMBL" id="OM991378">
    <property type="protein sequence ID" value="URX53684.1"/>
    <property type="molecule type" value="Genomic_DNA"/>
</dbReference>
<evidence type="ECO:0000256" key="12">
    <source>
        <dbReference type="RuleBase" id="RU003661"/>
    </source>
</evidence>
<evidence type="ECO:0000256" key="6">
    <source>
        <dbReference type="ARBA" id="ARBA00022692"/>
    </source>
</evidence>
<dbReference type="GO" id="GO:0015986">
    <property type="term" value="P:proton motive force-driven ATP synthesis"/>
    <property type="evidence" value="ECO:0007669"/>
    <property type="project" value="InterPro"/>
</dbReference>
<dbReference type="GO" id="GO:0015078">
    <property type="term" value="F:proton transmembrane transporter activity"/>
    <property type="evidence" value="ECO:0007669"/>
    <property type="project" value="InterPro"/>
</dbReference>
<keyword evidence="7 12" id="KW-0375">Hydrogen ion transport</keyword>
<gene>
    <name evidence="13" type="primary">ATP8</name>
</gene>
<sequence length="52" mass="6142">MPQMMPLSWITLFAVFSTTLIIFASTNYFTSTLKPKHTTKKAITKKMMNWKW</sequence>
<evidence type="ECO:0000256" key="5">
    <source>
        <dbReference type="ARBA" id="ARBA00022547"/>
    </source>
</evidence>
<evidence type="ECO:0000256" key="9">
    <source>
        <dbReference type="ARBA" id="ARBA00023065"/>
    </source>
</evidence>
<proteinExistence type="inferred from homology"/>
<evidence type="ECO:0000256" key="3">
    <source>
        <dbReference type="ARBA" id="ARBA00011291"/>
    </source>
</evidence>
<reference evidence="13" key="1">
    <citation type="journal article" date="2022" name="Mol. Biol. Evol.">
        <title>Molecular phylogeny reveals the past transoceanic voyages of drywood termites (Isoptera, Kalotermitidae).</title>
        <authorList>
            <person name="Bucek A."/>
            <person name="Wang M."/>
            <person name="Sobotnik J."/>
            <person name="Hellemans S."/>
            <person name="Sillam-Dusses D."/>
            <person name="Mizumoto N."/>
            <person name="Stiblik P."/>
            <person name="Clitheroe C."/>
            <person name="Lu T."/>
            <person name="Gonzalez Plaza J.J."/>
            <person name="Mohagan A."/>
            <person name="Rafanomezantsoa J.J."/>
            <person name="Fisher B."/>
            <person name="Engel M.S."/>
            <person name="Roisin Y."/>
            <person name="Evans T.A."/>
            <person name="Scheffrahn R."/>
            <person name="Bourguignon T."/>
        </authorList>
    </citation>
    <scope>NUCLEOTIDE SEQUENCE</scope>
    <source>
        <strain evidence="13">MAD15-147</strain>
    </source>
</reference>
<organism evidence="13">
    <name type="scientific">Bifiditermes nr. madagascariensis</name>
    <dbReference type="NCBI Taxonomy" id="2942751"/>
    <lineage>
        <taxon>Eukaryota</taxon>
        <taxon>Metazoa</taxon>
        <taxon>Ecdysozoa</taxon>
        <taxon>Arthropoda</taxon>
        <taxon>Hexapoda</taxon>
        <taxon>Insecta</taxon>
        <taxon>Pterygota</taxon>
        <taxon>Neoptera</taxon>
        <taxon>Polyneoptera</taxon>
        <taxon>Dictyoptera</taxon>
        <taxon>Blattodea</taxon>
        <taxon>Blattoidea</taxon>
        <taxon>Termitoidae</taxon>
        <taxon>Kalotermitidae</taxon>
        <taxon>Bifiditermitinae</taxon>
        <taxon>Bifiditermes</taxon>
    </lineage>
</organism>
<dbReference type="GO" id="GO:0031966">
    <property type="term" value="C:mitochondrial membrane"/>
    <property type="evidence" value="ECO:0007669"/>
    <property type="project" value="UniProtKB-SubCell"/>
</dbReference>
<evidence type="ECO:0000256" key="1">
    <source>
        <dbReference type="ARBA" id="ARBA00004304"/>
    </source>
</evidence>
<dbReference type="GO" id="GO:0045259">
    <property type="term" value="C:proton-transporting ATP synthase complex"/>
    <property type="evidence" value="ECO:0007669"/>
    <property type="project" value="UniProtKB-KW"/>
</dbReference>
<comment type="subunit">
    <text evidence="3">F-type ATPases have 2 components, CF(1) - the catalytic core - and CF(0) - the membrane proton channel.</text>
</comment>
<evidence type="ECO:0000256" key="4">
    <source>
        <dbReference type="ARBA" id="ARBA00022448"/>
    </source>
</evidence>
<comment type="subcellular location">
    <subcellularLocation>
        <location evidence="1 12">Mitochondrion membrane</location>
        <topology evidence="1 12">Single-pass membrane protein</topology>
    </subcellularLocation>
</comment>
<keyword evidence="10 12" id="KW-0496">Mitochondrion</keyword>
<dbReference type="Pfam" id="PF00895">
    <property type="entry name" value="ATP-synt_8"/>
    <property type="match status" value="1"/>
</dbReference>
<accession>A0A8X8RH88</accession>
<geneLocation type="mitochondrion" evidence="13"/>
<keyword evidence="11" id="KW-0472">Membrane</keyword>
<keyword evidence="4 12" id="KW-0813">Transport</keyword>
<dbReference type="InterPro" id="IPR001421">
    <property type="entry name" value="ATP8_metazoa"/>
</dbReference>
<name>A0A8X8RH88_9NEOP</name>
<keyword evidence="5 12" id="KW-0138">CF(0)</keyword>
<keyword evidence="6 12" id="KW-0812">Transmembrane</keyword>
<evidence type="ECO:0000256" key="7">
    <source>
        <dbReference type="ARBA" id="ARBA00022781"/>
    </source>
</evidence>
<protein>
    <recommendedName>
        <fullName evidence="12">ATP synthase complex subunit 8</fullName>
    </recommendedName>
</protein>
<evidence type="ECO:0000256" key="11">
    <source>
        <dbReference type="ARBA" id="ARBA00023136"/>
    </source>
</evidence>
<comment type="similarity">
    <text evidence="2 12">Belongs to the ATPase protein 8 family.</text>
</comment>
<evidence type="ECO:0000256" key="10">
    <source>
        <dbReference type="ARBA" id="ARBA00023128"/>
    </source>
</evidence>
<evidence type="ECO:0000313" key="13">
    <source>
        <dbReference type="EMBL" id="URX53684.1"/>
    </source>
</evidence>
<dbReference type="AlphaFoldDB" id="A0A8X8RH88"/>
<evidence type="ECO:0000256" key="8">
    <source>
        <dbReference type="ARBA" id="ARBA00022989"/>
    </source>
</evidence>